<dbReference type="SUPFAM" id="SSF46565">
    <property type="entry name" value="Chaperone J-domain"/>
    <property type="match status" value="1"/>
</dbReference>
<evidence type="ECO:0000259" key="3">
    <source>
        <dbReference type="PROSITE" id="PS50076"/>
    </source>
</evidence>
<sequence length="833" mass="95256">MGKPDSRGFLGPGLVVWPGLVWSRSSERRHSHRCSDALKVTVMAGSKMSVPLAAVVLLYVLLAESTHGGPEMDPYKILGVTRSASQAEIKKVYKRLAKEWHPDKNKNPGAEDMFIKITKSYEILSSEDKRANFDRYGQTDDTQPYGNGRYGHRHDSFYFDESFFNFPFNSKNHRDFADSKYTLHFNQYVSDVVPESYKRPYLIKITSDWCFSCIHIEPVWKEVVQEMESLGVGIGVVDVGYERRLANHLGAHRTPSILGVINGKVTFFHYAVAKEHLRQFVEDLLPQRLVERVTDKNDLQFLNSWHELNKPHVLLFDQVPAVPLLYKLTAFAYKDYLQFGYVDQGLSETANLQKQFNINTYAPTMLVFKENIDKPADIIQAKGMKKQIIDEFMANNKFLLAPRLVNQKLFDELCPVKQFHRRRKYCVLLITGDEETFSFGNQAFLSFASTNTKEVVRFAYVYQRLQQQLCDILMQNKDSAQSPPQVVILERRNAAGKALFKPVTAWNGSVEDKQRLVEELERLQKDPSILIHDAMLPELNNEFASMFIIRWIYASYDYLSEVIDDILHNNWREMMPLLSLIFSALFILFGTVVIQAFSDSSEDKQTKPKAKDGTKAENGSSGSVTTSSRPPKKNFVEVTELTDITYMSNLVKLRPGHMNIVLVLTDASKNILLSKFAKEVYSFTGSLTLHFSFLNIDKHSEWMSTLLEYAQDTMQIDADEDDGGNRKIDYTGYVLALNGHKKYLCLFKPVYTGEDLDSKSSEDEGGASGGRSRSSSRDDHPPRKSNRSRSLSTLQIHHKLDRLGLWMERLMEGTLPRYYIPAWPGLEKITPSK</sequence>
<feature type="transmembrane region" description="Helical" evidence="2">
    <location>
        <begin position="577"/>
        <end position="597"/>
    </location>
</feature>
<dbReference type="InterPro" id="IPR036869">
    <property type="entry name" value="J_dom_sf"/>
</dbReference>
<proteinExistence type="predicted"/>
<gene>
    <name evidence="5" type="primary">DNAJC16</name>
</gene>
<reference evidence="5" key="3">
    <citation type="submission" date="2025-09" db="UniProtKB">
        <authorList>
            <consortium name="Ensembl"/>
        </authorList>
    </citation>
    <scope>IDENTIFICATION</scope>
</reference>
<evidence type="ECO:0000313" key="6">
    <source>
        <dbReference type="Proteomes" id="UP001501940"/>
    </source>
</evidence>
<dbReference type="PROSITE" id="PS50076">
    <property type="entry name" value="DNAJ_2"/>
    <property type="match status" value="1"/>
</dbReference>
<dbReference type="Gene3D" id="1.10.287.110">
    <property type="entry name" value="DnaJ domain"/>
    <property type="match status" value="1"/>
</dbReference>
<dbReference type="PANTHER" id="PTHR44303:SF3">
    <property type="entry name" value="DNAJ HOMOLOG SUBFAMILY C MEMBER 16"/>
    <property type="match status" value="1"/>
</dbReference>
<keyword evidence="6" id="KW-1185">Reference proteome</keyword>
<dbReference type="PANTHER" id="PTHR44303">
    <property type="entry name" value="DNAJ HOMOLOG SUBFAMILY C MEMBER 16"/>
    <property type="match status" value="1"/>
</dbReference>
<feature type="domain" description="Thioredoxin" evidence="4">
    <location>
        <begin position="167"/>
        <end position="286"/>
    </location>
</feature>
<dbReference type="SMART" id="SM00271">
    <property type="entry name" value="DnaJ"/>
    <property type="match status" value="1"/>
</dbReference>
<dbReference type="PRINTS" id="PR00625">
    <property type="entry name" value="JDOMAIN"/>
</dbReference>
<evidence type="ECO:0000259" key="4">
    <source>
        <dbReference type="PROSITE" id="PS51352"/>
    </source>
</evidence>
<reference evidence="5" key="2">
    <citation type="submission" date="2025-08" db="UniProtKB">
        <authorList>
            <consortium name="Ensembl"/>
        </authorList>
    </citation>
    <scope>IDENTIFICATION</scope>
</reference>
<feature type="region of interest" description="Disordered" evidence="1">
    <location>
        <begin position="603"/>
        <end position="631"/>
    </location>
</feature>
<dbReference type="Pfam" id="PF00226">
    <property type="entry name" value="DnaJ"/>
    <property type="match status" value="1"/>
</dbReference>
<dbReference type="InterPro" id="IPR052448">
    <property type="entry name" value="DnaJ_C16_autophagy_reg"/>
</dbReference>
<feature type="compositionally biased region" description="Polar residues" evidence="1">
    <location>
        <begin position="617"/>
        <end position="629"/>
    </location>
</feature>
<feature type="compositionally biased region" description="Basic and acidic residues" evidence="1">
    <location>
        <begin position="603"/>
        <end position="615"/>
    </location>
</feature>
<dbReference type="SUPFAM" id="SSF52833">
    <property type="entry name" value="Thioredoxin-like"/>
    <property type="match status" value="1"/>
</dbReference>
<evidence type="ECO:0000256" key="2">
    <source>
        <dbReference type="SAM" id="Phobius"/>
    </source>
</evidence>
<dbReference type="PROSITE" id="PS51352">
    <property type="entry name" value="THIOREDOXIN_2"/>
    <property type="match status" value="1"/>
</dbReference>
<dbReference type="Pfam" id="PF00085">
    <property type="entry name" value="Thioredoxin"/>
    <property type="match status" value="1"/>
</dbReference>
<dbReference type="InterPro" id="IPR036249">
    <property type="entry name" value="Thioredoxin-like_sf"/>
</dbReference>
<keyword evidence="2" id="KW-1133">Transmembrane helix</keyword>
<dbReference type="GeneTree" id="ENSGT00940000155851"/>
<protein>
    <recommendedName>
        <fullName evidence="7">DnaJ homolog subfamily C member 16</fullName>
    </recommendedName>
</protein>
<accession>A0AAQ5YRX8</accession>
<name>A0AAQ5YRX8_AMPOC</name>
<dbReference type="CDD" id="cd06257">
    <property type="entry name" value="DnaJ"/>
    <property type="match status" value="1"/>
</dbReference>
<organism evidence="5 6">
    <name type="scientific">Amphiprion ocellaris</name>
    <name type="common">Clown anemonefish</name>
    <dbReference type="NCBI Taxonomy" id="80972"/>
    <lineage>
        <taxon>Eukaryota</taxon>
        <taxon>Metazoa</taxon>
        <taxon>Chordata</taxon>
        <taxon>Craniata</taxon>
        <taxon>Vertebrata</taxon>
        <taxon>Euteleostomi</taxon>
        <taxon>Actinopterygii</taxon>
        <taxon>Neopterygii</taxon>
        <taxon>Teleostei</taxon>
        <taxon>Neoteleostei</taxon>
        <taxon>Acanthomorphata</taxon>
        <taxon>Ovalentaria</taxon>
        <taxon>Pomacentridae</taxon>
        <taxon>Amphiprion</taxon>
    </lineage>
</organism>
<feature type="domain" description="J" evidence="3">
    <location>
        <begin position="73"/>
        <end position="137"/>
    </location>
</feature>
<evidence type="ECO:0000256" key="1">
    <source>
        <dbReference type="SAM" id="MobiDB-lite"/>
    </source>
</evidence>
<evidence type="ECO:0000313" key="5">
    <source>
        <dbReference type="Ensembl" id="ENSAOCP00000054681.1"/>
    </source>
</evidence>
<feature type="region of interest" description="Disordered" evidence="1">
    <location>
        <begin position="756"/>
        <end position="792"/>
    </location>
</feature>
<dbReference type="InterPro" id="IPR001623">
    <property type="entry name" value="DnaJ_domain"/>
</dbReference>
<dbReference type="Gene3D" id="3.40.30.10">
    <property type="entry name" value="Glutaredoxin"/>
    <property type="match status" value="1"/>
</dbReference>
<keyword evidence="2" id="KW-0812">Transmembrane</keyword>
<keyword evidence="2" id="KW-0472">Membrane</keyword>
<dbReference type="AlphaFoldDB" id="A0AAQ5YRX8"/>
<dbReference type="InterPro" id="IPR043361">
    <property type="entry name" value="DNAJC16_TRX"/>
</dbReference>
<dbReference type="Ensembl" id="ENSAOCT00000079989.1">
    <property type="protein sequence ID" value="ENSAOCP00000054681.1"/>
    <property type="gene ID" value="ENSAOCG00000008750.2"/>
</dbReference>
<dbReference type="CDD" id="cd02963">
    <property type="entry name" value="TRX_DnaJ"/>
    <property type="match status" value="1"/>
</dbReference>
<dbReference type="Proteomes" id="UP001501940">
    <property type="component" value="Chromosome 8"/>
</dbReference>
<reference evidence="5 6" key="1">
    <citation type="submission" date="2022-01" db="EMBL/GenBank/DDBJ databases">
        <title>A chromosome-scale genome assembly of the false clownfish, Amphiprion ocellaris.</title>
        <authorList>
            <person name="Ryu T."/>
        </authorList>
    </citation>
    <scope>NUCLEOTIDE SEQUENCE [LARGE SCALE GENOMIC DNA]</scope>
</reference>
<dbReference type="InterPro" id="IPR013766">
    <property type="entry name" value="Thioredoxin_domain"/>
</dbReference>
<evidence type="ECO:0008006" key="7">
    <source>
        <dbReference type="Google" id="ProtNLM"/>
    </source>
</evidence>